<keyword evidence="7" id="KW-1185">Reference proteome</keyword>
<dbReference type="Gene3D" id="3.30.1490.20">
    <property type="entry name" value="ATP-grasp fold, A domain"/>
    <property type="match status" value="1"/>
</dbReference>
<name>A0A6N7RMT0_9ACTN</name>
<reference evidence="7" key="1">
    <citation type="submission" date="2019-08" db="EMBL/GenBank/DDBJ databases">
        <title>Arthrobacter sp. nov., isolated from plateau pika and Tibetan wild ass.</title>
        <authorList>
            <person name="Ge Y."/>
        </authorList>
    </citation>
    <scope>NUCLEOTIDE SEQUENCE [LARGE SCALE GENOMIC DNA]</scope>
    <source>
        <strain evidence="7">HF-4214</strain>
    </source>
</reference>
<keyword evidence="3 4" id="KW-0067">ATP-binding</keyword>
<dbReference type="GO" id="GO:0016874">
    <property type="term" value="F:ligase activity"/>
    <property type="evidence" value="ECO:0007669"/>
    <property type="project" value="UniProtKB-KW"/>
</dbReference>
<evidence type="ECO:0000256" key="2">
    <source>
        <dbReference type="ARBA" id="ARBA00022741"/>
    </source>
</evidence>
<dbReference type="PANTHER" id="PTHR43585:SF2">
    <property type="entry name" value="ATP-GRASP ENZYME FSQD"/>
    <property type="match status" value="1"/>
</dbReference>
<evidence type="ECO:0000259" key="5">
    <source>
        <dbReference type="PROSITE" id="PS50975"/>
    </source>
</evidence>
<evidence type="ECO:0000256" key="1">
    <source>
        <dbReference type="ARBA" id="ARBA00022598"/>
    </source>
</evidence>
<dbReference type="InterPro" id="IPR052032">
    <property type="entry name" value="ATP-dep_AA_Ligase"/>
</dbReference>
<feature type="domain" description="ATP-grasp" evidence="5">
    <location>
        <begin position="114"/>
        <end position="307"/>
    </location>
</feature>
<sequence length="431" mass="47801">MYQDLHGKKLLYLGGVKRARLIVERARELGVYVIVADYNEDSPAKSVADEGVLISATDVDALVDFCVDRKIDGVMTAYVDILMPVCLELTTRLGLPCYLTEKMIEVSTNKKAFKDMCSKYGVPTPRTYEFFDDDIESGLDELRFPVFVKPLDGSGSKGADVCADRDDFARMYEYARARSRCNKAMVEDYLIGEDIGLDYVLVDGKAHLLSMWDRKMRSGRPAAVNHADLQIMPSRHLDLYMENLDASVSEMIADMGFKDGIVFLQGYAHDGGITFFEMGCRLGGTWPFIDEHFCGVNPIDMLVHHALTGKMIEDPSRLSISPRFPGKAAVVNFLGERESGEIGRVVGLDAVASSSSVVSCIAYYSDGDSFDRGDQSDIDFFTLHFVADTFEELVRVVDDARSKLDVVDKKDNSLLAAPYDLGSLQDAYGSK</sequence>
<dbReference type="Gene3D" id="3.30.470.20">
    <property type="entry name" value="ATP-grasp fold, B domain"/>
    <property type="match status" value="1"/>
</dbReference>
<dbReference type="GO" id="GO:0046872">
    <property type="term" value="F:metal ion binding"/>
    <property type="evidence" value="ECO:0007669"/>
    <property type="project" value="InterPro"/>
</dbReference>
<comment type="caution">
    <text evidence="6">The sequence shown here is derived from an EMBL/GenBank/DDBJ whole genome shotgun (WGS) entry which is preliminary data.</text>
</comment>
<dbReference type="PROSITE" id="PS50975">
    <property type="entry name" value="ATP_GRASP"/>
    <property type="match status" value="1"/>
</dbReference>
<evidence type="ECO:0000256" key="4">
    <source>
        <dbReference type="PROSITE-ProRule" id="PRU00409"/>
    </source>
</evidence>
<evidence type="ECO:0000313" key="6">
    <source>
        <dbReference type="EMBL" id="MRX82342.1"/>
    </source>
</evidence>
<evidence type="ECO:0000256" key="3">
    <source>
        <dbReference type="ARBA" id="ARBA00022840"/>
    </source>
</evidence>
<organism evidence="6 7">
    <name type="scientific">Eggerthella guodeyinii</name>
    <dbReference type="NCBI Taxonomy" id="2690837"/>
    <lineage>
        <taxon>Bacteria</taxon>
        <taxon>Bacillati</taxon>
        <taxon>Actinomycetota</taxon>
        <taxon>Coriobacteriia</taxon>
        <taxon>Eggerthellales</taxon>
        <taxon>Eggerthellaceae</taxon>
        <taxon>Eggerthella</taxon>
    </lineage>
</organism>
<evidence type="ECO:0000313" key="7">
    <source>
        <dbReference type="Proteomes" id="UP000438093"/>
    </source>
</evidence>
<dbReference type="PANTHER" id="PTHR43585">
    <property type="entry name" value="FUMIPYRROLE BIOSYNTHESIS PROTEIN C"/>
    <property type="match status" value="1"/>
</dbReference>
<dbReference type="SUPFAM" id="SSF52440">
    <property type="entry name" value="PreATP-grasp domain"/>
    <property type="match status" value="1"/>
</dbReference>
<dbReference type="InterPro" id="IPR016185">
    <property type="entry name" value="PreATP-grasp_dom_sf"/>
</dbReference>
<dbReference type="EMBL" id="VTFY01000004">
    <property type="protein sequence ID" value="MRX82342.1"/>
    <property type="molecule type" value="Genomic_DNA"/>
</dbReference>
<dbReference type="GO" id="GO:0005524">
    <property type="term" value="F:ATP binding"/>
    <property type="evidence" value="ECO:0007669"/>
    <property type="project" value="UniProtKB-UniRule"/>
</dbReference>
<keyword evidence="1" id="KW-0436">Ligase</keyword>
<dbReference type="AlphaFoldDB" id="A0A6N7RMT0"/>
<dbReference type="RefSeq" id="WP_154333206.1">
    <property type="nucleotide sequence ID" value="NZ_VTFY01000004.1"/>
</dbReference>
<dbReference type="Gene3D" id="3.40.50.20">
    <property type="match status" value="1"/>
</dbReference>
<dbReference type="Pfam" id="PF02786">
    <property type="entry name" value="CPSase_L_D2"/>
    <property type="match status" value="1"/>
</dbReference>
<dbReference type="Proteomes" id="UP000438093">
    <property type="component" value="Unassembled WGS sequence"/>
</dbReference>
<dbReference type="InterPro" id="IPR013815">
    <property type="entry name" value="ATP_grasp_subdomain_1"/>
</dbReference>
<proteinExistence type="predicted"/>
<protein>
    <recommendedName>
        <fullName evidence="5">ATP-grasp domain-containing protein</fullName>
    </recommendedName>
</protein>
<keyword evidence="2 4" id="KW-0547">Nucleotide-binding</keyword>
<dbReference type="InterPro" id="IPR005479">
    <property type="entry name" value="CPAse_ATP-bd"/>
</dbReference>
<dbReference type="SUPFAM" id="SSF56059">
    <property type="entry name" value="Glutathione synthetase ATP-binding domain-like"/>
    <property type="match status" value="1"/>
</dbReference>
<accession>A0A6N7RMT0</accession>
<dbReference type="InterPro" id="IPR011761">
    <property type="entry name" value="ATP-grasp"/>
</dbReference>
<gene>
    <name evidence="6" type="ORF">GJG86_07520</name>
</gene>